<keyword evidence="2" id="KW-0963">Cytoplasm</keyword>
<dbReference type="GO" id="GO:0005737">
    <property type="term" value="C:cytoplasm"/>
    <property type="evidence" value="ECO:0007669"/>
    <property type="project" value="UniProtKB-SubCell"/>
</dbReference>
<keyword evidence="8" id="KW-0131">Cell cycle</keyword>
<dbReference type="SUPFAM" id="SSF47823">
    <property type="entry name" value="lambda integrase-like, N-terminal domain"/>
    <property type="match status" value="1"/>
</dbReference>
<comment type="subcellular location">
    <subcellularLocation>
        <location evidence="1">Cytoplasm</location>
    </subcellularLocation>
</comment>
<name>A0A6J6X015_9ZZZZ</name>
<dbReference type="InterPro" id="IPR010998">
    <property type="entry name" value="Integrase_recombinase_N"/>
</dbReference>
<dbReference type="InterPro" id="IPR044068">
    <property type="entry name" value="CB"/>
</dbReference>
<dbReference type="InterPro" id="IPR023009">
    <property type="entry name" value="Tyrosine_recombinase_XerC/XerD"/>
</dbReference>
<dbReference type="CDD" id="cd00798">
    <property type="entry name" value="INT_XerDC_C"/>
    <property type="match status" value="1"/>
</dbReference>
<dbReference type="GO" id="GO:0003677">
    <property type="term" value="F:DNA binding"/>
    <property type="evidence" value="ECO:0007669"/>
    <property type="project" value="UniProtKB-KW"/>
</dbReference>
<keyword evidence="7" id="KW-0233">DNA recombination</keyword>
<dbReference type="InterPro" id="IPR002104">
    <property type="entry name" value="Integrase_catalytic"/>
</dbReference>
<feature type="domain" description="Tyr recombinase" evidence="9">
    <location>
        <begin position="94"/>
        <end position="282"/>
    </location>
</feature>
<dbReference type="Pfam" id="PF00589">
    <property type="entry name" value="Phage_integrase"/>
    <property type="match status" value="1"/>
</dbReference>
<dbReference type="Gene3D" id="1.10.150.130">
    <property type="match status" value="1"/>
</dbReference>
<dbReference type="Pfam" id="PF02899">
    <property type="entry name" value="Phage_int_SAM_1"/>
    <property type="match status" value="1"/>
</dbReference>
<dbReference type="PANTHER" id="PTHR30349">
    <property type="entry name" value="PHAGE INTEGRASE-RELATED"/>
    <property type="match status" value="1"/>
</dbReference>
<keyword evidence="5" id="KW-0229">DNA integration</keyword>
<dbReference type="NCBIfam" id="NF001399">
    <property type="entry name" value="PRK00283.1"/>
    <property type="match status" value="1"/>
</dbReference>
<keyword evidence="3" id="KW-0132">Cell division</keyword>
<dbReference type="Gene3D" id="1.10.443.10">
    <property type="entry name" value="Intergrase catalytic core"/>
    <property type="match status" value="1"/>
</dbReference>
<evidence type="ECO:0000259" key="10">
    <source>
        <dbReference type="PROSITE" id="PS51900"/>
    </source>
</evidence>
<dbReference type="PROSITE" id="PS51898">
    <property type="entry name" value="TYR_RECOMBINASE"/>
    <property type="match status" value="1"/>
</dbReference>
<dbReference type="PANTHER" id="PTHR30349:SF81">
    <property type="entry name" value="TYROSINE RECOMBINASE XERC"/>
    <property type="match status" value="1"/>
</dbReference>
<dbReference type="GO" id="GO:0015074">
    <property type="term" value="P:DNA integration"/>
    <property type="evidence" value="ECO:0007669"/>
    <property type="project" value="UniProtKB-KW"/>
</dbReference>
<evidence type="ECO:0000256" key="7">
    <source>
        <dbReference type="ARBA" id="ARBA00023172"/>
    </source>
</evidence>
<evidence type="ECO:0000256" key="8">
    <source>
        <dbReference type="ARBA" id="ARBA00023306"/>
    </source>
</evidence>
<dbReference type="SUPFAM" id="SSF56349">
    <property type="entry name" value="DNA breaking-rejoining enzymes"/>
    <property type="match status" value="1"/>
</dbReference>
<dbReference type="PROSITE" id="PS51900">
    <property type="entry name" value="CB"/>
    <property type="match status" value="1"/>
</dbReference>
<evidence type="ECO:0000256" key="5">
    <source>
        <dbReference type="ARBA" id="ARBA00022908"/>
    </source>
</evidence>
<gene>
    <name evidence="11" type="ORF">UFOPK2921_01298</name>
</gene>
<evidence type="ECO:0000256" key="2">
    <source>
        <dbReference type="ARBA" id="ARBA00022490"/>
    </source>
</evidence>
<dbReference type="HAMAP" id="MF_01808">
    <property type="entry name" value="Recomb_XerC_XerD"/>
    <property type="match status" value="1"/>
</dbReference>
<dbReference type="EMBL" id="CAEZZV010000202">
    <property type="protein sequence ID" value="CAB4788696.1"/>
    <property type="molecule type" value="Genomic_DNA"/>
</dbReference>
<dbReference type="GO" id="GO:0007059">
    <property type="term" value="P:chromosome segregation"/>
    <property type="evidence" value="ECO:0007669"/>
    <property type="project" value="UniProtKB-KW"/>
</dbReference>
<dbReference type="GO" id="GO:0006310">
    <property type="term" value="P:DNA recombination"/>
    <property type="evidence" value="ECO:0007669"/>
    <property type="project" value="UniProtKB-KW"/>
</dbReference>
<evidence type="ECO:0000256" key="6">
    <source>
        <dbReference type="ARBA" id="ARBA00023125"/>
    </source>
</evidence>
<dbReference type="InterPro" id="IPR050090">
    <property type="entry name" value="Tyrosine_recombinase_XerCD"/>
</dbReference>
<keyword evidence="6" id="KW-0238">DNA-binding</keyword>
<reference evidence="11" key="1">
    <citation type="submission" date="2020-05" db="EMBL/GenBank/DDBJ databases">
        <authorList>
            <person name="Chiriac C."/>
            <person name="Salcher M."/>
            <person name="Ghai R."/>
            <person name="Kavagutti S V."/>
        </authorList>
    </citation>
    <scope>NUCLEOTIDE SEQUENCE</scope>
</reference>
<dbReference type="InterPro" id="IPR011010">
    <property type="entry name" value="DNA_brk_join_enz"/>
</dbReference>
<proteinExistence type="inferred from homology"/>
<evidence type="ECO:0000256" key="4">
    <source>
        <dbReference type="ARBA" id="ARBA00022829"/>
    </source>
</evidence>
<keyword evidence="4" id="KW-0159">Chromosome partition</keyword>
<dbReference type="InterPro" id="IPR004107">
    <property type="entry name" value="Integrase_SAM-like_N"/>
</dbReference>
<dbReference type="GO" id="GO:0051301">
    <property type="term" value="P:cell division"/>
    <property type="evidence" value="ECO:0007669"/>
    <property type="project" value="UniProtKB-KW"/>
</dbReference>
<organism evidence="11">
    <name type="scientific">freshwater metagenome</name>
    <dbReference type="NCBI Taxonomy" id="449393"/>
    <lineage>
        <taxon>unclassified sequences</taxon>
        <taxon>metagenomes</taxon>
        <taxon>ecological metagenomes</taxon>
    </lineage>
</organism>
<evidence type="ECO:0000259" key="9">
    <source>
        <dbReference type="PROSITE" id="PS51898"/>
    </source>
</evidence>
<dbReference type="AlphaFoldDB" id="A0A6J6X015"/>
<evidence type="ECO:0000256" key="3">
    <source>
        <dbReference type="ARBA" id="ARBA00022618"/>
    </source>
</evidence>
<sequence length="294" mass="32415">MLAERGRSKNTLSAYRLDLTNYWDWLVAKKIDLATVQARDIDAYAAVQRSSGAAPSSVARRMAAVRMMHRFLLAEGTRGDDPTADFDGVKVPTGIPKPLSEDEVESLLAAVVGESSVALRDRALLELLYATGARISEICGLSIGDIDLDEGLVRLYGKGSKERLVPVGRCAREAVDRWLQQGRIEMTPKRWLRREDSEAIFLNMRGGRLGRQAAWAVVARAGEKAGLKSVLSPHVLRHSCATHMLDHGADLRIVQEMLGHVSISTTQIYTSVSQERLLDQYRSAHPRAQVSRGS</sequence>
<evidence type="ECO:0000313" key="11">
    <source>
        <dbReference type="EMBL" id="CAB4788696.1"/>
    </source>
</evidence>
<dbReference type="InterPro" id="IPR013762">
    <property type="entry name" value="Integrase-like_cat_sf"/>
</dbReference>
<protein>
    <submittedName>
        <fullName evidence="11">Unannotated protein</fullName>
    </submittedName>
</protein>
<feature type="domain" description="Core-binding (CB)" evidence="10">
    <location>
        <begin position="1"/>
        <end position="73"/>
    </location>
</feature>
<accession>A0A6J6X015</accession>
<evidence type="ECO:0000256" key="1">
    <source>
        <dbReference type="ARBA" id="ARBA00004496"/>
    </source>
</evidence>